<dbReference type="GO" id="GO:0009007">
    <property type="term" value="F:site-specific DNA-methyltransferase (adenine-specific) activity"/>
    <property type="evidence" value="ECO:0007669"/>
    <property type="project" value="InterPro"/>
</dbReference>
<organism evidence="1 2">
    <name type="scientific">Chromobacterium vaccinii</name>
    <dbReference type="NCBI Taxonomy" id="1108595"/>
    <lineage>
        <taxon>Bacteria</taxon>
        <taxon>Pseudomonadati</taxon>
        <taxon>Pseudomonadota</taxon>
        <taxon>Betaproteobacteria</taxon>
        <taxon>Neisseriales</taxon>
        <taxon>Chromobacteriaceae</taxon>
        <taxon>Chromobacterium</taxon>
    </lineage>
</organism>
<dbReference type="Pfam" id="PF05869">
    <property type="entry name" value="Dam"/>
    <property type="match status" value="1"/>
</dbReference>
<dbReference type="GO" id="GO:0009307">
    <property type="term" value="P:DNA restriction-modification system"/>
    <property type="evidence" value="ECO:0007669"/>
    <property type="project" value="InterPro"/>
</dbReference>
<gene>
    <name evidence="1" type="ORF">BKX93_01615</name>
</gene>
<dbReference type="EMBL" id="CP017707">
    <property type="protein sequence ID" value="AOZ48819.1"/>
    <property type="molecule type" value="Genomic_DNA"/>
</dbReference>
<dbReference type="RefSeq" id="WP_070978341.1">
    <property type="nucleotide sequence ID" value="NZ_CP017707.1"/>
</dbReference>
<dbReference type="REBASE" id="166419">
    <property type="entry name" value="M.Cva211ORF1615P"/>
</dbReference>
<evidence type="ECO:0008006" key="3">
    <source>
        <dbReference type="Google" id="ProtNLM"/>
    </source>
</evidence>
<dbReference type="Proteomes" id="UP000178776">
    <property type="component" value="Chromosome"/>
</dbReference>
<name>A0A1D9LC24_9NEIS</name>
<protein>
    <recommendedName>
        <fullName evidence="3">Adenine methyltransferase</fullName>
    </recommendedName>
</protein>
<evidence type="ECO:0000313" key="1">
    <source>
        <dbReference type="EMBL" id="AOZ48819.1"/>
    </source>
</evidence>
<evidence type="ECO:0000313" key="2">
    <source>
        <dbReference type="Proteomes" id="UP000178776"/>
    </source>
</evidence>
<dbReference type="AlphaFoldDB" id="A0A1D9LC24"/>
<dbReference type="GO" id="GO:0003677">
    <property type="term" value="F:DNA binding"/>
    <property type="evidence" value="ECO:0007669"/>
    <property type="project" value="InterPro"/>
</dbReference>
<dbReference type="STRING" id="1108595.BKX93_01615"/>
<dbReference type="KEGG" id="cvc:BKX93_01615"/>
<dbReference type="InterPro" id="IPR008593">
    <property type="entry name" value="Dam_MeTrfase"/>
</dbReference>
<accession>A0A1D9LC24</accession>
<dbReference type="GeneID" id="68839918"/>
<sequence length="170" mass="19047">MADLSEQVHFSSKTDEWPTPQELFDQLHAEFGFTLDVCATPENAKCERFFTREQDGLAQDWGRDVVWMNPPFGHQIKLWMAKAYCSSIDGALVVCLVPARTDTRWFHRHALKAAEIRALDKRLRFDGAKAKAPFPAVLVVYKPGENGQCKLSAYKVPGAGGRAHEIKGGE</sequence>
<proteinExistence type="predicted"/>
<reference evidence="1 2" key="1">
    <citation type="submission" date="2016-10" db="EMBL/GenBank/DDBJ databases">
        <title>Chromobacterium muskegensis sp. nov., an insecticidal bacterium isolated from Sphagnum bogs.</title>
        <authorList>
            <person name="Sparks M.E."/>
            <person name="Blackburn M.B."/>
            <person name="Gundersen-Rindal D.E."/>
            <person name="Mitchell A."/>
            <person name="Farrar R."/>
            <person name="Kuhar D."/>
        </authorList>
    </citation>
    <scope>NUCLEOTIDE SEQUENCE [LARGE SCALE GENOMIC DNA]</scope>
    <source>
        <strain evidence="1 2">21-1</strain>
    </source>
</reference>